<protein>
    <submittedName>
        <fullName evidence="2">Nuclear transport factor 2 family protein</fullName>
    </submittedName>
</protein>
<name>A0A5B9E4S4_9BACT</name>
<dbReference type="OrthoDB" id="9808719at2"/>
<dbReference type="InterPro" id="IPR037401">
    <property type="entry name" value="SnoaL-like"/>
</dbReference>
<dbReference type="Proteomes" id="UP000321820">
    <property type="component" value="Chromosome"/>
</dbReference>
<dbReference type="Gene3D" id="3.10.450.50">
    <property type="match status" value="1"/>
</dbReference>
<reference evidence="2 3" key="1">
    <citation type="submission" date="2019-08" db="EMBL/GenBank/DDBJ databases">
        <title>Complete genome sequence of Terriglobus albidus strain ORNL.</title>
        <authorList>
            <person name="Podar M."/>
        </authorList>
    </citation>
    <scope>NUCLEOTIDE SEQUENCE [LARGE SCALE GENOMIC DNA]</scope>
    <source>
        <strain evidence="2 3">ORNL</strain>
    </source>
</reference>
<dbReference type="RefSeq" id="WP_147646445.1">
    <property type="nucleotide sequence ID" value="NZ_CP042806.1"/>
</dbReference>
<organism evidence="2 3">
    <name type="scientific">Terriglobus albidus</name>
    <dbReference type="NCBI Taxonomy" id="1592106"/>
    <lineage>
        <taxon>Bacteria</taxon>
        <taxon>Pseudomonadati</taxon>
        <taxon>Acidobacteriota</taxon>
        <taxon>Terriglobia</taxon>
        <taxon>Terriglobales</taxon>
        <taxon>Acidobacteriaceae</taxon>
        <taxon>Terriglobus</taxon>
    </lineage>
</organism>
<feature type="domain" description="SnoaL-like" evidence="1">
    <location>
        <begin position="27"/>
        <end position="108"/>
    </location>
</feature>
<dbReference type="EMBL" id="CP042806">
    <property type="protein sequence ID" value="QEE27252.1"/>
    <property type="molecule type" value="Genomic_DNA"/>
</dbReference>
<evidence type="ECO:0000259" key="1">
    <source>
        <dbReference type="Pfam" id="PF12680"/>
    </source>
</evidence>
<dbReference type="KEGG" id="talb:FTW19_04035"/>
<accession>A0A5B9E4S4</accession>
<dbReference type="SUPFAM" id="SSF54427">
    <property type="entry name" value="NTF2-like"/>
    <property type="match status" value="1"/>
</dbReference>
<evidence type="ECO:0000313" key="3">
    <source>
        <dbReference type="Proteomes" id="UP000321820"/>
    </source>
</evidence>
<dbReference type="AlphaFoldDB" id="A0A5B9E4S4"/>
<gene>
    <name evidence="2" type="ORF">FTW19_04035</name>
</gene>
<proteinExistence type="predicted"/>
<dbReference type="InterPro" id="IPR032710">
    <property type="entry name" value="NTF2-like_dom_sf"/>
</dbReference>
<sequence length="116" mass="13142">MTKSDAEALIKDYLHAYGNISQEERRQLLLKAVSDDVVSTNPAEESHGFDGLLAHVEQFQQRLPGAYFRLNKLLTHHSQVLLEWTLYKGDDTVVTTAHTHGVFSDQGRLKQLTGFF</sequence>
<keyword evidence="3" id="KW-1185">Reference proteome</keyword>
<evidence type="ECO:0000313" key="2">
    <source>
        <dbReference type="EMBL" id="QEE27252.1"/>
    </source>
</evidence>
<dbReference type="Pfam" id="PF12680">
    <property type="entry name" value="SnoaL_2"/>
    <property type="match status" value="1"/>
</dbReference>